<dbReference type="PROSITE" id="PS51257">
    <property type="entry name" value="PROKAR_LIPOPROTEIN"/>
    <property type="match status" value="1"/>
</dbReference>
<feature type="chain" id="PRO_5045254998" evidence="1">
    <location>
        <begin position="27"/>
        <end position="313"/>
    </location>
</feature>
<gene>
    <name evidence="2" type="ORF">V3851_18980</name>
</gene>
<dbReference type="Proteomes" id="UP001306950">
    <property type="component" value="Unassembled WGS sequence"/>
</dbReference>
<dbReference type="EMBL" id="JAZHPZ010000011">
    <property type="protein sequence ID" value="MEF2967918.1"/>
    <property type="molecule type" value="Genomic_DNA"/>
</dbReference>
<evidence type="ECO:0000256" key="1">
    <source>
        <dbReference type="SAM" id="SignalP"/>
    </source>
</evidence>
<accession>A0ABU7VX07</accession>
<comment type="caution">
    <text evidence="2">The sequence shown here is derived from an EMBL/GenBank/DDBJ whole genome shotgun (WGS) entry which is preliminary data.</text>
</comment>
<proteinExistence type="predicted"/>
<keyword evidence="1" id="KW-0732">Signal</keyword>
<feature type="signal peptide" evidence="1">
    <location>
        <begin position="1"/>
        <end position="26"/>
    </location>
</feature>
<organism evidence="2 3">
    <name type="scientific">Paenibacillus haidiansis</name>
    <dbReference type="NCBI Taxonomy" id="1574488"/>
    <lineage>
        <taxon>Bacteria</taxon>
        <taxon>Bacillati</taxon>
        <taxon>Bacillota</taxon>
        <taxon>Bacilli</taxon>
        <taxon>Bacillales</taxon>
        <taxon>Paenibacillaceae</taxon>
        <taxon>Paenibacillus</taxon>
    </lineage>
</organism>
<evidence type="ECO:0000313" key="2">
    <source>
        <dbReference type="EMBL" id="MEF2967918.1"/>
    </source>
</evidence>
<name>A0ABU7VX07_9BACL</name>
<keyword evidence="3" id="KW-1185">Reference proteome</keyword>
<protein>
    <submittedName>
        <fullName evidence="2">DUF4097 family beta strand repeat-containing protein</fullName>
    </submittedName>
</protein>
<sequence>MKLKSRPAALAAAVVAVALLAGCSWVGEKEKDTAGTAADTLEQNIEQNIEQFVEKTVKEAEEAAEKAWDNSEVKLTKADPASLEISASLPVEAASELKVENPVGKIKVEPAAGSDLSVKVKIWSPNKKKYGERLQAIFEQAQISITPSGEELYVSTHAKDDPDLNLWEWAQDQYGFSDFSLEYTIGVPAEIHAFHITSRVGDVVLNGLKGTYRVRSDVGAIELRNASIEGESEISTSTGSVELEIADIESTGSLQVRADTGSIEAELDDSLNCDLETKVELGSISGAPKGKSQIGDGGPLVSLSASLGSIEIK</sequence>
<reference evidence="2 3" key="1">
    <citation type="submission" date="2024-02" db="EMBL/GenBank/DDBJ databases">
        <title>A nitrogen-fixing paenibacillus bacterium.</title>
        <authorList>
            <person name="Zhang W.L."/>
            <person name="Chen S.F."/>
        </authorList>
    </citation>
    <scope>NUCLEOTIDE SEQUENCE [LARGE SCALE GENOMIC DNA]</scope>
    <source>
        <strain evidence="2 3">M1</strain>
    </source>
</reference>
<evidence type="ECO:0000313" key="3">
    <source>
        <dbReference type="Proteomes" id="UP001306950"/>
    </source>
</evidence>
<dbReference type="RefSeq" id="WP_331848131.1">
    <property type="nucleotide sequence ID" value="NZ_JAZHPZ010000011.1"/>
</dbReference>